<evidence type="ECO:0000313" key="6">
    <source>
        <dbReference type="Proteomes" id="UP000216339"/>
    </source>
</evidence>
<dbReference type="Pfam" id="PF17148">
    <property type="entry name" value="DUF5117"/>
    <property type="match status" value="1"/>
</dbReference>
<feature type="signal peptide" evidence="2">
    <location>
        <begin position="1"/>
        <end position="22"/>
    </location>
</feature>
<evidence type="ECO:0000256" key="2">
    <source>
        <dbReference type="SAM" id="SignalP"/>
    </source>
</evidence>
<evidence type="ECO:0008006" key="7">
    <source>
        <dbReference type="Google" id="ProtNLM"/>
    </source>
</evidence>
<organism evidence="5 6">
    <name type="scientific">Rubrivirga marina</name>
    <dbReference type="NCBI Taxonomy" id="1196024"/>
    <lineage>
        <taxon>Bacteria</taxon>
        <taxon>Pseudomonadati</taxon>
        <taxon>Rhodothermota</taxon>
        <taxon>Rhodothermia</taxon>
        <taxon>Rhodothermales</taxon>
        <taxon>Rubricoccaceae</taxon>
        <taxon>Rubrivirga</taxon>
    </lineage>
</organism>
<dbReference type="EMBL" id="MQWD01000001">
    <property type="protein sequence ID" value="PAP76184.1"/>
    <property type="molecule type" value="Genomic_DNA"/>
</dbReference>
<dbReference type="InterPro" id="IPR034032">
    <property type="entry name" value="Zn_MMP-like_bac"/>
</dbReference>
<evidence type="ECO:0000256" key="1">
    <source>
        <dbReference type="SAM" id="MobiDB-lite"/>
    </source>
</evidence>
<dbReference type="OrthoDB" id="9776599at2"/>
<dbReference type="Pfam" id="PF16313">
    <property type="entry name" value="DUF4953"/>
    <property type="match status" value="1"/>
</dbReference>
<reference evidence="5 6" key="1">
    <citation type="submission" date="2016-11" db="EMBL/GenBank/DDBJ databases">
        <title>Study of marine rhodopsin-containing bacteria.</title>
        <authorList>
            <person name="Yoshizawa S."/>
            <person name="Kumagai Y."/>
            <person name="Kogure K."/>
        </authorList>
    </citation>
    <scope>NUCLEOTIDE SEQUENCE [LARGE SCALE GENOMIC DNA]</scope>
    <source>
        <strain evidence="5 6">SAORIC-28</strain>
    </source>
</reference>
<name>A0A271IZE3_9BACT</name>
<comment type="caution">
    <text evidence="5">The sequence shown here is derived from an EMBL/GenBank/DDBJ whole genome shotgun (WGS) entry which is preliminary data.</text>
</comment>
<sequence>MPRPLALALLAALVVVSLTATSGCSSTAPTAPASGHAPTEAGGLPAIESKTAGLESHDGQWPVWWDGADGKIWLEVPELDADLLYVVSLAAGLGSNDVGLDRSQLGGERVVRFERVGRRVLLVQPNLRFRADTDNPAEQLAVEDAFASSVVWGFDVAAETDGRVLIDVTDFVLRDAHGVAETLRQTGQGAFSLDKQRSAPVPSALKAFPRNTEIEARLTFASTQPGRYVRDVAADPTAVTVRVRHSFVMLPDDGYEPRAFHPAAGYFPISYADYAVPIGEDIERRWITRHRLQCAAPAGADGLCDPVEPIVYYLDPGTPEPVRSALLDGARWWADAFTAAGFRDAYRVEVRPDSVDPLDARYNTIQWVHRATRGWSYGSSVIDPRTGEILKGHVSLGSLRVRQDYLIAEGLLAPYVGENADGFASEADDPMLQLALARLRQLSAHEVGHTIGLAHNFAGSTQDRSTVMDYPAPLALPASGNAPDLSEAYAVGVGDWDVQAVRYGYAPSDAEAERVLAENRDRGLRYITDTDARPTGAATPTGALWDNGADAVQALELEMAVRRDALDRFSEAVVREGRPLATLEEALVPLYLRHRYQVDATAHLVGGVAYGYTSRGEGAEPPTPVDGDTQRAAIDALLMTVTPEALALPGAARLIPPRPPGYYDGRELFDGRTGLTFDPVAPAETAAQLTFSYLLDADRAARLAYQHDLDPSLPSFTDLLMAADGAIRGAGAATPYEAAIRRAVLATWVEALIDLAAEPDAAIPVRAAAEGTLDMLGDALDTDGTDDDAVHGAWLARRIEAFLDRDFDEAAAPEPVTIPPGSPIGQ</sequence>
<evidence type="ECO:0000259" key="3">
    <source>
        <dbReference type="Pfam" id="PF16313"/>
    </source>
</evidence>
<evidence type="ECO:0000259" key="4">
    <source>
        <dbReference type="Pfam" id="PF17148"/>
    </source>
</evidence>
<dbReference type="InterPro" id="IPR032534">
    <property type="entry name" value="EcxA_zinc-bd"/>
</dbReference>
<dbReference type="Gene3D" id="3.40.390.10">
    <property type="entry name" value="Collagenase (Catalytic Domain)"/>
    <property type="match status" value="1"/>
</dbReference>
<feature type="domain" description="EcxA zinc-binding" evidence="3">
    <location>
        <begin position="430"/>
        <end position="724"/>
    </location>
</feature>
<dbReference type="GO" id="GO:0008237">
    <property type="term" value="F:metallopeptidase activity"/>
    <property type="evidence" value="ECO:0007669"/>
    <property type="project" value="InterPro"/>
</dbReference>
<accession>A0A271IZE3</accession>
<gene>
    <name evidence="5" type="ORF">BSZ37_06865</name>
</gene>
<keyword evidence="6" id="KW-1185">Reference proteome</keyword>
<dbReference type="PANTHER" id="PTHR38478:SF1">
    <property type="entry name" value="ZINC DEPENDENT METALLOPROTEASE DOMAIN LIPOPROTEIN"/>
    <property type="match status" value="1"/>
</dbReference>
<feature type="region of interest" description="Disordered" evidence="1">
    <location>
        <begin position="25"/>
        <end position="44"/>
    </location>
</feature>
<evidence type="ECO:0000313" key="5">
    <source>
        <dbReference type="EMBL" id="PAP76184.1"/>
    </source>
</evidence>
<feature type="chain" id="PRO_5012876874" description="Peptidase" evidence="2">
    <location>
        <begin position="23"/>
        <end position="826"/>
    </location>
</feature>
<dbReference type="CDD" id="cd04276">
    <property type="entry name" value="ZnMc_MMP_like_2"/>
    <property type="match status" value="1"/>
</dbReference>
<dbReference type="Proteomes" id="UP000216339">
    <property type="component" value="Unassembled WGS sequence"/>
</dbReference>
<feature type="domain" description="DUF5117" evidence="4">
    <location>
        <begin position="104"/>
        <end position="294"/>
    </location>
</feature>
<keyword evidence="2" id="KW-0732">Signal</keyword>
<dbReference type="RefSeq" id="WP_095509830.1">
    <property type="nucleotide sequence ID" value="NZ_MQWD01000001.1"/>
</dbReference>
<proteinExistence type="predicted"/>
<dbReference type="InterPro" id="IPR024079">
    <property type="entry name" value="MetalloPept_cat_dom_sf"/>
</dbReference>
<dbReference type="SUPFAM" id="SSF55486">
    <property type="entry name" value="Metalloproteases ('zincins'), catalytic domain"/>
    <property type="match status" value="1"/>
</dbReference>
<dbReference type="PROSITE" id="PS51257">
    <property type="entry name" value="PROKAR_LIPOPROTEIN"/>
    <property type="match status" value="1"/>
</dbReference>
<dbReference type="AlphaFoldDB" id="A0A271IZE3"/>
<protein>
    <recommendedName>
        <fullName evidence="7">Peptidase</fullName>
    </recommendedName>
</protein>
<dbReference type="PANTHER" id="PTHR38478">
    <property type="entry name" value="PEPTIDASE M1A AND M12B"/>
    <property type="match status" value="1"/>
</dbReference>
<dbReference type="InterPro" id="IPR033413">
    <property type="entry name" value="DUF5117"/>
</dbReference>